<feature type="compositionally biased region" description="Polar residues" evidence="1">
    <location>
        <begin position="223"/>
        <end position="233"/>
    </location>
</feature>
<evidence type="ECO:0000256" key="2">
    <source>
        <dbReference type="SAM" id="Phobius"/>
    </source>
</evidence>
<feature type="region of interest" description="Disordered" evidence="1">
    <location>
        <begin position="209"/>
        <end position="236"/>
    </location>
</feature>
<proteinExistence type="predicted"/>
<keyword evidence="2" id="KW-1133">Transmembrane helix</keyword>
<feature type="compositionally biased region" description="Low complexity" evidence="1">
    <location>
        <begin position="211"/>
        <end position="222"/>
    </location>
</feature>
<protein>
    <submittedName>
        <fullName evidence="3">Uncharacterized protein</fullName>
    </submittedName>
</protein>
<reference evidence="3" key="1">
    <citation type="journal article" date="2020" name="Nature">
        <title>Giant virus diversity and host interactions through global metagenomics.</title>
        <authorList>
            <person name="Schulz F."/>
            <person name="Roux S."/>
            <person name="Paez-Espino D."/>
            <person name="Jungbluth S."/>
            <person name="Walsh D.A."/>
            <person name="Denef V.J."/>
            <person name="McMahon K.D."/>
            <person name="Konstantinidis K.T."/>
            <person name="Eloe-Fadrosh E.A."/>
            <person name="Kyrpides N.C."/>
            <person name="Woyke T."/>
        </authorList>
    </citation>
    <scope>NUCLEOTIDE SEQUENCE</scope>
    <source>
        <strain evidence="3">GVMAG-M-3300023184-13</strain>
    </source>
</reference>
<sequence length="706" mass="77041">MGSQNNFQFGPFTLFMIVIVLCGYVLTGLYITEGIETSMMLMLAWGVYTLMALTFLNVLLVGLFWSVVRKKTGMSGVRGISGNRGEQGPRGQCDVNSIQNYTIMTLTNTIDKLYKQQPGNSNVSIIDPTSHRLINNYLNTKISDMASSHQINMLVNVSMVNSVPLAQLVSYLANIWTTWFNLIYAVGGSAWFNNVYGDENGPWVNAAGSQPTATPTVTPTGTRASQPTVTGSYPTAHPTETAPLNPFIEIRKYDVYNWGLTRSFRPLKIEVCQSTINHENPDLPIKKQPQLKVIASNDYKLVSNDKNVAGGSPNISWWRANKATINNDVYYPVGDVPMAGPSDIVYNAAFKTGKTILGTMEYDVKKGSSGPGTVNGPDIQTILISGDVKAPISYQNTSNYAGEFNPGLWRPVCPQGYISLGDIASIGSNIAANNPPVCVPEKCVEPIGQDGNTIWTNGTGIIKNINGWFWTAPDDNTPQPNYSYNLMRSDTNTSTSNGSNVFYKLRPDCLNVGNNAPSTKKLEKSTAQLGIGWYGSPSKLEPKYSIFSFLGMVPEGLILHQGTGRRFYIIHYGGDDLNKFIILDYNGGTGNFDGALQVDSDTNSVIISLQDIVYTDARQQWIVNLSTQYSRTANGKKIFVLNSVYNSRTLYLGLEPTLGEAIFSTINLANPGPPYTSLSAQVLTSSVTFSFIPAVGVHTDVLDIVA</sequence>
<accession>A0A6C0HLT7</accession>
<dbReference type="AlphaFoldDB" id="A0A6C0HLT7"/>
<keyword evidence="2" id="KW-0472">Membrane</keyword>
<keyword evidence="2" id="KW-0812">Transmembrane</keyword>
<organism evidence="3">
    <name type="scientific">viral metagenome</name>
    <dbReference type="NCBI Taxonomy" id="1070528"/>
    <lineage>
        <taxon>unclassified sequences</taxon>
        <taxon>metagenomes</taxon>
        <taxon>organismal metagenomes</taxon>
    </lineage>
</organism>
<evidence type="ECO:0000313" key="3">
    <source>
        <dbReference type="EMBL" id="QHT81449.1"/>
    </source>
</evidence>
<dbReference type="EMBL" id="MN739983">
    <property type="protein sequence ID" value="QHT81449.1"/>
    <property type="molecule type" value="Genomic_DNA"/>
</dbReference>
<evidence type="ECO:0000256" key="1">
    <source>
        <dbReference type="SAM" id="MobiDB-lite"/>
    </source>
</evidence>
<feature type="transmembrane region" description="Helical" evidence="2">
    <location>
        <begin position="12"/>
        <end position="31"/>
    </location>
</feature>
<name>A0A6C0HLT7_9ZZZZ</name>
<feature type="transmembrane region" description="Helical" evidence="2">
    <location>
        <begin position="43"/>
        <end position="68"/>
    </location>
</feature>